<protein>
    <submittedName>
        <fullName evidence="2">Uncharacterized protein</fullName>
    </submittedName>
</protein>
<sequence length="434" mass="49122">MPWPQLLQLLLGCSVAWGLASSGQLHPGHPGRASNYQGAPSSNPGLPDTCLTYEQRYAPALHPSSSARANEPQGHHQFAIISWGLYHGQTLLPDLLASLRVLAMEGHEAGYDVWLMYRVESSSRLTPGEYKQMFPPDLQELVFIWDFEEVFAMYERIPGLPLFGQEPSDPWHYVMDLGYIPGTWFMHRFAVYEFAYMVETDVRYTGHWGNFLNAAMNLAIAGEAPDWTQMPEDVWGPSISADGLASTTLPTRLDGLPDLLNFLPIWRSQKWARSRKNVTADTYDSLMMTWGGSRKLFDTMHEWSRQGKAMFYEAFMPTVAVASNLKMVSVEHPMWLSNRTADQETWHCCKLGARDVYEDWRTSHHCLHASLLHPIKLREPIWQADNLTSSHDVQLADVTHRAEAATPNSQHAQIASLNRQHVDTSNSSLHLYAG</sequence>
<feature type="signal peptide" evidence="1">
    <location>
        <begin position="1"/>
        <end position="18"/>
    </location>
</feature>
<dbReference type="InterPro" id="IPR021822">
    <property type="entry name" value="DUF3405"/>
</dbReference>
<comment type="caution">
    <text evidence="2">The sequence shown here is derived from an EMBL/GenBank/DDBJ whole genome shotgun (WGS) entry which is preliminary data.</text>
</comment>
<organism evidence="2 3">
    <name type="scientific">Apatococcus fuscideae</name>
    <dbReference type="NCBI Taxonomy" id="2026836"/>
    <lineage>
        <taxon>Eukaryota</taxon>
        <taxon>Viridiplantae</taxon>
        <taxon>Chlorophyta</taxon>
        <taxon>core chlorophytes</taxon>
        <taxon>Trebouxiophyceae</taxon>
        <taxon>Chlorellales</taxon>
        <taxon>Chlorellaceae</taxon>
        <taxon>Apatococcus</taxon>
    </lineage>
</organism>
<name>A0AAW1TGF8_9CHLO</name>
<dbReference type="PANTHER" id="PTHR36205">
    <property type="entry name" value="CHROMOSOME 19, WHOLE GENOME SHOTGUN SEQUENCE"/>
    <property type="match status" value="1"/>
</dbReference>
<dbReference type="Pfam" id="PF11885">
    <property type="entry name" value="DUF3405"/>
    <property type="match status" value="2"/>
</dbReference>
<keyword evidence="1" id="KW-0732">Signal</keyword>
<evidence type="ECO:0000313" key="2">
    <source>
        <dbReference type="EMBL" id="KAK9868044.1"/>
    </source>
</evidence>
<evidence type="ECO:0000256" key="1">
    <source>
        <dbReference type="SAM" id="SignalP"/>
    </source>
</evidence>
<feature type="chain" id="PRO_5043329442" evidence="1">
    <location>
        <begin position="19"/>
        <end position="434"/>
    </location>
</feature>
<evidence type="ECO:0000313" key="3">
    <source>
        <dbReference type="Proteomes" id="UP001485043"/>
    </source>
</evidence>
<accession>A0AAW1TGF8</accession>
<dbReference type="Proteomes" id="UP001485043">
    <property type="component" value="Unassembled WGS sequence"/>
</dbReference>
<dbReference type="EMBL" id="JALJOV010000048">
    <property type="protein sequence ID" value="KAK9868044.1"/>
    <property type="molecule type" value="Genomic_DNA"/>
</dbReference>
<proteinExistence type="predicted"/>
<reference evidence="2 3" key="1">
    <citation type="journal article" date="2024" name="Nat. Commun.">
        <title>Phylogenomics reveals the evolutionary origins of lichenization in chlorophyte algae.</title>
        <authorList>
            <person name="Puginier C."/>
            <person name="Libourel C."/>
            <person name="Otte J."/>
            <person name="Skaloud P."/>
            <person name="Haon M."/>
            <person name="Grisel S."/>
            <person name="Petersen M."/>
            <person name="Berrin J.G."/>
            <person name="Delaux P.M."/>
            <person name="Dal Grande F."/>
            <person name="Keller J."/>
        </authorList>
    </citation>
    <scope>NUCLEOTIDE SEQUENCE [LARGE SCALE GENOMIC DNA]</scope>
    <source>
        <strain evidence="2 3">SAG 2523</strain>
    </source>
</reference>
<keyword evidence="3" id="KW-1185">Reference proteome</keyword>
<gene>
    <name evidence="2" type="ORF">WJX84_000916</name>
</gene>
<dbReference type="PANTHER" id="PTHR36205:SF2">
    <property type="entry name" value="MAJOR FACILITATOR SUPERFAMILY TRANSPORTER"/>
    <property type="match status" value="1"/>
</dbReference>
<dbReference type="AlphaFoldDB" id="A0AAW1TGF8"/>